<dbReference type="AlphaFoldDB" id="A0A7G9Z7S7"/>
<dbReference type="InterPro" id="IPR025272">
    <property type="entry name" value="SocA_Panacea"/>
</dbReference>
<sequence>MGEIEDFDGEKFKQVLHYMINRCGSLENVGKTVLYKILYFIDFDFYELYEDKLTTESYKRLEYGPAPIHFDEAIEKLEEEDKVEQFTTLRGGHEQQKFLSFKEPNIDLLSAKELKVIEDDINRYSRMSATQISALSHRDIPYKATKDGEIINYEKVFYRDPLFSVREYEDD</sequence>
<name>A0A7G9Z7S7_9EURY</name>
<reference evidence="2" key="1">
    <citation type="submission" date="2020-06" db="EMBL/GenBank/DDBJ databases">
        <title>Unique genomic features of the anaerobic methanotrophic archaea.</title>
        <authorList>
            <person name="Chadwick G.L."/>
            <person name="Skennerton C.T."/>
            <person name="Laso-Perez R."/>
            <person name="Leu A.O."/>
            <person name="Speth D.R."/>
            <person name="Yu H."/>
            <person name="Morgan-Lang C."/>
            <person name="Hatzenpichler R."/>
            <person name="Goudeau D."/>
            <person name="Malmstrom R."/>
            <person name="Brazelton W.J."/>
            <person name="Woyke T."/>
            <person name="Hallam S.J."/>
            <person name="Tyson G.W."/>
            <person name="Wegener G."/>
            <person name="Boetius A."/>
            <person name="Orphan V."/>
        </authorList>
    </citation>
    <scope>NUCLEOTIDE SEQUENCE</scope>
</reference>
<dbReference type="EMBL" id="MT631652">
    <property type="protein sequence ID" value="QNO56311.1"/>
    <property type="molecule type" value="Genomic_DNA"/>
</dbReference>
<gene>
    <name evidence="2" type="ORF">HFIEAGJK_00028</name>
</gene>
<organism evidence="2">
    <name type="scientific">Candidatus Methanophaga sp. ANME-1 ERB7</name>
    <dbReference type="NCBI Taxonomy" id="2759913"/>
    <lineage>
        <taxon>Archaea</taxon>
        <taxon>Methanobacteriati</taxon>
        <taxon>Methanobacteriota</taxon>
        <taxon>Stenosarchaea group</taxon>
        <taxon>Methanomicrobia</taxon>
        <taxon>Candidatus Methanophagales</taxon>
        <taxon>Candidatus Methanophagaceae</taxon>
        <taxon>Candidatus Methanophaga</taxon>
    </lineage>
</organism>
<accession>A0A7G9Z7S7</accession>
<proteinExistence type="predicted"/>
<feature type="domain" description="Antitoxin SocA-like Panacea" evidence="1">
    <location>
        <begin position="34"/>
        <end position="139"/>
    </location>
</feature>
<dbReference type="Pfam" id="PF13274">
    <property type="entry name" value="SocA_Panacea"/>
    <property type="match status" value="1"/>
</dbReference>
<evidence type="ECO:0000313" key="2">
    <source>
        <dbReference type="EMBL" id="QNO56311.1"/>
    </source>
</evidence>
<protein>
    <recommendedName>
        <fullName evidence="1">Antitoxin SocA-like Panacea domain-containing protein</fullName>
    </recommendedName>
</protein>
<evidence type="ECO:0000259" key="1">
    <source>
        <dbReference type="Pfam" id="PF13274"/>
    </source>
</evidence>